<dbReference type="EMBL" id="UFVD01000001">
    <property type="protein sequence ID" value="SUX11565.1"/>
    <property type="molecule type" value="Genomic_DNA"/>
</dbReference>
<dbReference type="Pfam" id="PF05036">
    <property type="entry name" value="SPOR"/>
    <property type="match status" value="1"/>
</dbReference>
<proteinExistence type="predicted"/>
<protein>
    <submittedName>
        <fullName evidence="3">ABC transporter ATP-binding protein</fullName>
    </submittedName>
</protein>
<feature type="transmembrane region" description="Helical" evidence="2">
    <location>
        <begin position="27"/>
        <end position="48"/>
    </location>
</feature>
<keyword evidence="3" id="KW-0067">ATP-binding</keyword>
<dbReference type="GeneID" id="93090432"/>
<evidence type="ECO:0000313" key="3">
    <source>
        <dbReference type="EMBL" id="SUX11565.1"/>
    </source>
</evidence>
<feature type="compositionally biased region" description="Basic and acidic residues" evidence="1">
    <location>
        <begin position="129"/>
        <end position="176"/>
    </location>
</feature>
<keyword evidence="4" id="KW-1185">Reference proteome</keyword>
<feature type="region of interest" description="Disordered" evidence="1">
    <location>
        <begin position="113"/>
        <end position="180"/>
    </location>
</feature>
<keyword evidence="2" id="KW-0472">Membrane</keyword>
<evidence type="ECO:0000256" key="2">
    <source>
        <dbReference type="SAM" id="Phobius"/>
    </source>
</evidence>
<dbReference type="InterPro" id="IPR036680">
    <property type="entry name" value="SPOR-like_sf"/>
</dbReference>
<dbReference type="STRING" id="32024.GCA_000788295_00481"/>
<accession>A0A381DLP5</accession>
<dbReference type="OrthoDB" id="5339510at2"/>
<organism evidence="3 4">
    <name type="scientific">Campylobacter sputorum subsp. sputorum</name>
    <dbReference type="NCBI Taxonomy" id="32024"/>
    <lineage>
        <taxon>Bacteria</taxon>
        <taxon>Pseudomonadati</taxon>
        <taxon>Campylobacterota</taxon>
        <taxon>Epsilonproteobacteria</taxon>
        <taxon>Campylobacterales</taxon>
        <taxon>Campylobacteraceae</taxon>
        <taxon>Campylobacter</taxon>
    </lineage>
</organism>
<keyword evidence="2" id="KW-1133">Transmembrane helix</keyword>
<dbReference type="RefSeq" id="WP_089182283.1">
    <property type="nucleotide sequence ID" value="NZ_CP043427.1"/>
</dbReference>
<name>A0A381DLP5_9BACT</name>
<dbReference type="AlphaFoldDB" id="A0A381DLP5"/>
<dbReference type="InterPro" id="IPR007730">
    <property type="entry name" value="SPOR-like_dom"/>
</dbReference>
<gene>
    <name evidence="3" type="ORF">NCTC12475_01794</name>
</gene>
<dbReference type="Proteomes" id="UP000254920">
    <property type="component" value="Unassembled WGS sequence"/>
</dbReference>
<sequence length="278" mass="31133">MEENNELKDLVLDDKDDGSNSRKMRKLLIIIASLVILFLIILFVMKMLNSSDNTAQNDGRVIIPPEIETVQKSEPNDTIFEQVPILQDENSSQKQSFEDIVKNLKEKEELRQQATINNKDSLPTQPVVQKEESPKTQETKKDVATKTTDTKTENKPTTKKDTTATTKTEAKKDTKPIKQSVSINNKKTTNTSKSASNASGVSAGTYIQVASVTKVNTNTELFKKLKNNGYDYKVYETTINGKKINKILVGSYDNAKVDGALKDIRSKINPNAFIFRVK</sequence>
<dbReference type="GO" id="GO:0005524">
    <property type="term" value="F:ATP binding"/>
    <property type="evidence" value="ECO:0007669"/>
    <property type="project" value="UniProtKB-KW"/>
</dbReference>
<keyword evidence="3" id="KW-0547">Nucleotide-binding</keyword>
<reference evidence="3 4" key="1">
    <citation type="submission" date="2018-06" db="EMBL/GenBank/DDBJ databases">
        <authorList>
            <consortium name="Pathogen Informatics"/>
            <person name="Doyle S."/>
        </authorList>
    </citation>
    <scope>NUCLEOTIDE SEQUENCE [LARGE SCALE GENOMIC DNA]</scope>
    <source>
        <strain evidence="3 4">NCTC12475</strain>
    </source>
</reference>
<dbReference type="GO" id="GO:0042834">
    <property type="term" value="F:peptidoglycan binding"/>
    <property type="evidence" value="ECO:0007669"/>
    <property type="project" value="InterPro"/>
</dbReference>
<feature type="compositionally biased region" description="Polar residues" evidence="1">
    <location>
        <begin position="113"/>
        <end position="127"/>
    </location>
</feature>
<evidence type="ECO:0000313" key="4">
    <source>
        <dbReference type="Proteomes" id="UP000254920"/>
    </source>
</evidence>
<dbReference type="SUPFAM" id="SSF110997">
    <property type="entry name" value="Sporulation related repeat"/>
    <property type="match status" value="1"/>
</dbReference>
<evidence type="ECO:0000256" key="1">
    <source>
        <dbReference type="SAM" id="MobiDB-lite"/>
    </source>
</evidence>
<keyword evidence="2" id="KW-0812">Transmembrane</keyword>